<protein>
    <submittedName>
        <fullName evidence="4">NAD(P)-dependent dehydrogenase, short-chain alcohol dehydrogenase family</fullName>
    </submittedName>
</protein>
<dbReference type="STRING" id="283737.SAMN05660453_0488"/>
<sequence length="230" mass="24765">MKKALITGANKGIGFAIAKALGNQGWQVLVGARNEGRGIEAVKALKESGVAADFVKVDLSAPETLKEAADVIGQKYDSLSLLVNNAGVPGKNELSYDTSVDDLRSTMQVNFFGTFELTQLLLPVLEKNNGRIVNITIPTVANPNWNPFAYKATKAAQNVMKDALAIDFEAQNRSLEIFSIHPGPTTTDLNGNLAVDGFKTADTVGQEIVDVILDGQKHQGDFIELHEELK</sequence>
<dbReference type="SUPFAM" id="SSF51735">
    <property type="entry name" value="NAD(P)-binding Rossmann-fold domains"/>
    <property type="match status" value="1"/>
</dbReference>
<dbReference type="InterPro" id="IPR036291">
    <property type="entry name" value="NAD(P)-bd_dom_sf"/>
</dbReference>
<gene>
    <name evidence="4" type="ORF">SAMN05660453_0488</name>
</gene>
<dbReference type="PRINTS" id="PR00081">
    <property type="entry name" value="GDHRDH"/>
</dbReference>
<keyword evidence="5" id="KW-1185">Reference proteome</keyword>
<dbReference type="Proteomes" id="UP000199376">
    <property type="component" value="Unassembled WGS sequence"/>
</dbReference>
<dbReference type="EMBL" id="FOLI01000001">
    <property type="protein sequence ID" value="SFB86741.1"/>
    <property type="molecule type" value="Genomic_DNA"/>
</dbReference>
<dbReference type="GO" id="GO:0016491">
    <property type="term" value="F:oxidoreductase activity"/>
    <property type="evidence" value="ECO:0007669"/>
    <property type="project" value="UniProtKB-KW"/>
</dbReference>
<keyword evidence="2" id="KW-0560">Oxidoreductase</keyword>
<accession>A0A1I1EI57</accession>
<evidence type="ECO:0000256" key="1">
    <source>
        <dbReference type="ARBA" id="ARBA00006484"/>
    </source>
</evidence>
<dbReference type="RefSeq" id="WP_091501657.1">
    <property type="nucleotide sequence ID" value="NZ_FOLI01000001.1"/>
</dbReference>
<organism evidence="4 5">
    <name type="scientific">Fructobacillus durionis</name>
    <dbReference type="NCBI Taxonomy" id="283737"/>
    <lineage>
        <taxon>Bacteria</taxon>
        <taxon>Bacillati</taxon>
        <taxon>Bacillota</taxon>
        <taxon>Bacilli</taxon>
        <taxon>Lactobacillales</taxon>
        <taxon>Lactobacillaceae</taxon>
        <taxon>Fructobacillus</taxon>
    </lineage>
</organism>
<evidence type="ECO:0000313" key="4">
    <source>
        <dbReference type="EMBL" id="SFB86741.1"/>
    </source>
</evidence>
<dbReference type="AlphaFoldDB" id="A0A1I1EI57"/>
<dbReference type="OrthoDB" id="5786478at2"/>
<evidence type="ECO:0000256" key="3">
    <source>
        <dbReference type="RuleBase" id="RU000363"/>
    </source>
</evidence>
<comment type="similarity">
    <text evidence="1 3">Belongs to the short-chain dehydrogenases/reductases (SDR) family.</text>
</comment>
<dbReference type="Pfam" id="PF00106">
    <property type="entry name" value="adh_short"/>
    <property type="match status" value="1"/>
</dbReference>
<evidence type="ECO:0000313" key="5">
    <source>
        <dbReference type="Proteomes" id="UP000199376"/>
    </source>
</evidence>
<name>A0A1I1EI57_9LACO</name>
<dbReference type="PRINTS" id="PR00080">
    <property type="entry name" value="SDRFAMILY"/>
</dbReference>
<evidence type="ECO:0000256" key="2">
    <source>
        <dbReference type="ARBA" id="ARBA00023002"/>
    </source>
</evidence>
<dbReference type="PANTHER" id="PTHR44196">
    <property type="entry name" value="DEHYDROGENASE/REDUCTASE SDR FAMILY MEMBER 7B"/>
    <property type="match status" value="1"/>
</dbReference>
<dbReference type="PANTHER" id="PTHR44196:SF1">
    <property type="entry name" value="DEHYDROGENASE_REDUCTASE SDR FAMILY MEMBER 7B"/>
    <property type="match status" value="1"/>
</dbReference>
<proteinExistence type="inferred from homology"/>
<dbReference type="InterPro" id="IPR002347">
    <property type="entry name" value="SDR_fam"/>
</dbReference>
<dbReference type="GO" id="GO:0016020">
    <property type="term" value="C:membrane"/>
    <property type="evidence" value="ECO:0007669"/>
    <property type="project" value="TreeGrafter"/>
</dbReference>
<reference evidence="5" key="1">
    <citation type="submission" date="2016-10" db="EMBL/GenBank/DDBJ databases">
        <authorList>
            <person name="Varghese N."/>
            <person name="Submissions S."/>
        </authorList>
    </citation>
    <scope>NUCLEOTIDE SEQUENCE [LARGE SCALE GENOMIC DNA]</scope>
    <source>
        <strain evidence="5">DSM 19113</strain>
    </source>
</reference>
<dbReference type="Gene3D" id="3.40.50.720">
    <property type="entry name" value="NAD(P)-binding Rossmann-like Domain"/>
    <property type="match status" value="1"/>
</dbReference>